<dbReference type="InterPro" id="IPR025875">
    <property type="entry name" value="Leu-rich_rpt_4"/>
</dbReference>
<dbReference type="Pfam" id="PF00560">
    <property type="entry name" value="LRR_1"/>
    <property type="match status" value="1"/>
</dbReference>
<dbReference type="InterPro" id="IPR001611">
    <property type="entry name" value="Leu-rich_rpt"/>
</dbReference>
<protein>
    <recommendedName>
        <fullName evidence="4">Leucine-rich repeat-containing protein 57</fullName>
    </recommendedName>
</protein>
<keyword evidence="2" id="KW-0677">Repeat</keyword>
<keyword evidence="1" id="KW-0433">Leucine-rich repeat</keyword>
<dbReference type="GO" id="GO:0005737">
    <property type="term" value="C:cytoplasm"/>
    <property type="evidence" value="ECO:0007669"/>
    <property type="project" value="TreeGrafter"/>
</dbReference>
<dbReference type="InterPro" id="IPR050216">
    <property type="entry name" value="LRR_domain-containing"/>
</dbReference>
<dbReference type="SMART" id="SM00369">
    <property type="entry name" value="LRR_TYP"/>
    <property type="match status" value="5"/>
</dbReference>
<reference evidence="3" key="1">
    <citation type="submission" date="2015-11" db="EMBL/GenBank/DDBJ databases">
        <title>De novo transcriptome assembly of four potential Pierce s Disease insect vectors from Arizona vineyards.</title>
        <authorList>
            <person name="Tassone E.E."/>
        </authorList>
    </citation>
    <scope>NUCLEOTIDE SEQUENCE</scope>
</reference>
<dbReference type="Pfam" id="PF12799">
    <property type="entry name" value="LRR_4"/>
    <property type="match status" value="2"/>
</dbReference>
<dbReference type="PROSITE" id="PS51450">
    <property type="entry name" value="LRR"/>
    <property type="match status" value="2"/>
</dbReference>
<dbReference type="PRINTS" id="PR00019">
    <property type="entry name" value="LEURICHRPT"/>
</dbReference>
<sequence>MGNSALKRHFETAEKTGVLNLSKSKLSEFPKRLFTLSSVLRTLDLSDNSLPLLPSEIGSFSLLKSISCNNNKLTDLPVEVGQLVKLETLSLAGNKLISLPSSLSQLTALKFVYLANNQLKDFPVLFCGLKHLEVLDLSNNLIESIPSEIGSLRATELNLNQNRISFISNEISICPRLKTLRLEENCLQIAAIPSDLLTNSKVSLLTLEGNLFEMKSFANLEGYDSYMERYTAVKKKMF</sequence>
<name>A0A1B6GWM8_9HEMI</name>
<proteinExistence type="predicted"/>
<accession>A0A1B6GWM8</accession>
<evidence type="ECO:0008006" key="4">
    <source>
        <dbReference type="Google" id="ProtNLM"/>
    </source>
</evidence>
<dbReference type="InterPro" id="IPR003591">
    <property type="entry name" value="Leu-rich_rpt_typical-subtyp"/>
</dbReference>
<dbReference type="EMBL" id="GECZ01002950">
    <property type="protein sequence ID" value="JAS66819.1"/>
    <property type="molecule type" value="Transcribed_RNA"/>
</dbReference>
<organism evidence="3">
    <name type="scientific">Cuerna arida</name>
    <dbReference type="NCBI Taxonomy" id="1464854"/>
    <lineage>
        <taxon>Eukaryota</taxon>
        <taxon>Metazoa</taxon>
        <taxon>Ecdysozoa</taxon>
        <taxon>Arthropoda</taxon>
        <taxon>Hexapoda</taxon>
        <taxon>Insecta</taxon>
        <taxon>Pterygota</taxon>
        <taxon>Neoptera</taxon>
        <taxon>Paraneoptera</taxon>
        <taxon>Hemiptera</taxon>
        <taxon>Auchenorrhyncha</taxon>
        <taxon>Membracoidea</taxon>
        <taxon>Cicadellidae</taxon>
        <taxon>Cicadellinae</taxon>
        <taxon>Proconiini</taxon>
        <taxon>Cuerna</taxon>
    </lineage>
</organism>
<dbReference type="PANTHER" id="PTHR48051:SF1">
    <property type="entry name" value="RAS SUPPRESSOR PROTEIN 1"/>
    <property type="match status" value="1"/>
</dbReference>
<dbReference type="FunFam" id="3.80.10.10:FF:000230">
    <property type="entry name" value="Leucine-rich repeat-containing protein 57"/>
    <property type="match status" value="1"/>
</dbReference>
<dbReference type="PANTHER" id="PTHR48051">
    <property type="match status" value="1"/>
</dbReference>
<dbReference type="InterPro" id="IPR032675">
    <property type="entry name" value="LRR_dom_sf"/>
</dbReference>
<evidence type="ECO:0000256" key="1">
    <source>
        <dbReference type="ARBA" id="ARBA00022614"/>
    </source>
</evidence>
<evidence type="ECO:0000313" key="3">
    <source>
        <dbReference type="EMBL" id="JAS66819.1"/>
    </source>
</evidence>
<dbReference type="Gene3D" id="3.80.10.10">
    <property type="entry name" value="Ribonuclease Inhibitor"/>
    <property type="match status" value="2"/>
</dbReference>
<gene>
    <name evidence="3" type="ORF">g.20467</name>
</gene>
<dbReference type="SMART" id="SM00364">
    <property type="entry name" value="LRR_BAC"/>
    <property type="match status" value="4"/>
</dbReference>
<dbReference type="AlphaFoldDB" id="A0A1B6GWM8"/>
<evidence type="ECO:0000256" key="2">
    <source>
        <dbReference type="ARBA" id="ARBA00022737"/>
    </source>
</evidence>
<dbReference type="SUPFAM" id="SSF52058">
    <property type="entry name" value="L domain-like"/>
    <property type="match status" value="1"/>
</dbReference>